<dbReference type="AlphaFoldDB" id="A0A368HL79"/>
<evidence type="ECO:0000313" key="1">
    <source>
        <dbReference type="EMBL" id="RCN59229.1"/>
    </source>
</evidence>
<keyword evidence="2" id="KW-1185">Reference proteome</keyword>
<sequence>MIVSLPASGADLTVGLDAVGNRRFQGSRTPILPNLPVPTPRGDGAAASRVPLWAHLDYACRIYLR</sequence>
<name>A0A368HL79_9GAMM</name>
<evidence type="ECO:0000313" key="2">
    <source>
        <dbReference type="Proteomes" id="UP000253250"/>
    </source>
</evidence>
<dbReference type="EMBL" id="PSYR01000001">
    <property type="protein sequence ID" value="RCN59229.1"/>
    <property type="molecule type" value="Genomic_DNA"/>
</dbReference>
<organism evidence="1 2">
    <name type="scientific">Acidiferrobacter thiooxydans</name>
    <dbReference type="NCBI Taxonomy" id="163359"/>
    <lineage>
        <taxon>Bacteria</taxon>
        <taxon>Pseudomonadati</taxon>
        <taxon>Pseudomonadota</taxon>
        <taxon>Gammaproteobacteria</taxon>
        <taxon>Acidiferrobacterales</taxon>
        <taxon>Acidiferrobacteraceae</taxon>
        <taxon>Acidiferrobacter</taxon>
    </lineage>
</organism>
<reference evidence="1 2" key="1">
    <citation type="submission" date="2018-02" db="EMBL/GenBank/DDBJ databases">
        <title>Insights into the biology of acidophilic members of the Acidiferrobacteraceae family derived from comparative genomic analyses.</title>
        <authorList>
            <person name="Issotta F."/>
            <person name="Thyssen C."/>
            <person name="Mena C."/>
            <person name="Moya A."/>
            <person name="Bellenberg S."/>
            <person name="Sproer C."/>
            <person name="Covarrubias P.C."/>
            <person name="Sand W."/>
            <person name="Quatrini R."/>
            <person name="Vera M."/>
        </authorList>
    </citation>
    <scope>NUCLEOTIDE SEQUENCE [LARGE SCALE GENOMIC DNA]</scope>
    <source>
        <strain evidence="2">m-1</strain>
    </source>
</reference>
<accession>A0A368HL79</accession>
<protein>
    <submittedName>
        <fullName evidence="1">Uncharacterized protein</fullName>
    </submittedName>
</protein>
<proteinExistence type="predicted"/>
<comment type="caution">
    <text evidence="1">The sequence shown here is derived from an EMBL/GenBank/DDBJ whole genome shotgun (WGS) entry which is preliminary data.</text>
</comment>
<gene>
    <name evidence="1" type="ORF">C4900_05850</name>
</gene>
<dbReference type="Proteomes" id="UP000253250">
    <property type="component" value="Unassembled WGS sequence"/>
</dbReference>